<proteinExistence type="predicted"/>
<protein>
    <recommendedName>
        <fullName evidence="2">DRBM domain-containing protein</fullName>
    </recommendedName>
</protein>
<dbReference type="InterPro" id="IPR014720">
    <property type="entry name" value="dsRBD_dom"/>
</dbReference>
<feature type="domain" description="DRBM" evidence="2">
    <location>
        <begin position="11"/>
        <end position="79"/>
    </location>
</feature>
<comment type="caution">
    <text evidence="3">The sequence shown here is derived from an EMBL/GenBank/DDBJ whole genome shotgun (WGS) entry which is preliminary data.</text>
</comment>
<reference evidence="3" key="2">
    <citation type="submission" date="2020-09" db="EMBL/GenBank/DDBJ databases">
        <authorList>
            <person name="Sun Q."/>
            <person name="Ohkuma M."/>
        </authorList>
    </citation>
    <scope>NUCLEOTIDE SEQUENCE</scope>
    <source>
        <strain evidence="3">JCM 31311</strain>
    </source>
</reference>
<organism evidence="3 4">
    <name type="scientific">Deinococcus ruber</name>
    <dbReference type="NCBI Taxonomy" id="1848197"/>
    <lineage>
        <taxon>Bacteria</taxon>
        <taxon>Thermotogati</taxon>
        <taxon>Deinococcota</taxon>
        <taxon>Deinococci</taxon>
        <taxon>Deinococcales</taxon>
        <taxon>Deinococcaceae</taxon>
        <taxon>Deinococcus</taxon>
    </lineage>
</organism>
<dbReference type="RefSeq" id="WP_189089301.1">
    <property type="nucleotide sequence ID" value="NZ_BMQL01000007.1"/>
</dbReference>
<sequence length="155" mass="16636">MSGSANPRTDNPKGELIERARALNLGEPVFESVAQGPGHEPWFTTVISVQGRDLGRGEGRSKRDAERTASQDALQRLMAEPVLSGQAASAAAQRVAQVWPIYAEVLSQALLVAHERSDAGQLSEVAQDAARLYRTLMQELGVSPVPQNGKHDPDA</sequence>
<evidence type="ECO:0000313" key="3">
    <source>
        <dbReference type="EMBL" id="GGR04528.1"/>
    </source>
</evidence>
<keyword evidence="4" id="KW-1185">Reference proteome</keyword>
<dbReference type="Pfam" id="PF00035">
    <property type="entry name" value="dsrm"/>
    <property type="match status" value="1"/>
</dbReference>
<dbReference type="SMART" id="SM00358">
    <property type="entry name" value="DSRM"/>
    <property type="match status" value="1"/>
</dbReference>
<dbReference type="EMBL" id="BMQL01000007">
    <property type="protein sequence ID" value="GGR04528.1"/>
    <property type="molecule type" value="Genomic_DNA"/>
</dbReference>
<evidence type="ECO:0000256" key="1">
    <source>
        <dbReference type="PROSITE-ProRule" id="PRU00266"/>
    </source>
</evidence>
<dbReference type="Proteomes" id="UP000603865">
    <property type="component" value="Unassembled WGS sequence"/>
</dbReference>
<dbReference type="Gene3D" id="3.30.160.20">
    <property type="match status" value="1"/>
</dbReference>
<dbReference type="CDD" id="cd10845">
    <property type="entry name" value="DSRM_RNAse_III_family"/>
    <property type="match status" value="1"/>
</dbReference>
<gene>
    <name evidence="3" type="ORF">GCM10008957_16740</name>
</gene>
<dbReference type="AlphaFoldDB" id="A0A918F4S8"/>
<keyword evidence="1" id="KW-0694">RNA-binding</keyword>
<dbReference type="SUPFAM" id="SSF54768">
    <property type="entry name" value="dsRNA-binding domain-like"/>
    <property type="match status" value="1"/>
</dbReference>
<dbReference type="PROSITE" id="PS50137">
    <property type="entry name" value="DS_RBD"/>
    <property type="match status" value="1"/>
</dbReference>
<reference evidence="3" key="1">
    <citation type="journal article" date="2014" name="Int. J. Syst. Evol. Microbiol.">
        <title>Complete genome sequence of Corynebacterium casei LMG S-19264T (=DSM 44701T), isolated from a smear-ripened cheese.</title>
        <authorList>
            <consortium name="US DOE Joint Genome Institute (JGI-PGF)"/>
            <person name="Walter F."/>
            <person name="Albersmeier A."/>
            <person name="Kalinowski J."/>
            <person name="Ruckert C."/>
        </authorList>
    </citation>
    <scope>NUCLEOTIDE SEQUENCE</scope>
    <source>
        <strain evidence="3">JCM 31311</strain>
    </source>
</reference>
<accession>A0A918F4S8</accession>
<name>A0A918F4S8_9DEIO</name>
<evidence type="ECO:0000313" key="4">
    <source>
        <dbReference type="Proteomes" id="UP000603865"/>
    </source>
</evidence>
<evidence type="ECO:0000259" key="2">
    <source>
        <dbReference type="PROSITE" id="PS50137"/>
    </source>
</evidence>
<dbReference type="GO" id="GO:0003723">
    <property type="term" value="F:RNA binding"/>
    <property type="evidence" value="ECO:0007669"/>
    <property type="project" value="UniProtKB-UniRule"/>
</dbReference>